<reference evidence="4 5" key="1">
    <citation type="submission" date="2016-10" db="EMBL/GenBank/DDBJ databases">
        <authorList>
            <person name="de Groot N.N."/>
        </authorList>
    </citation>
    <scope>NUCLEOTIDE SEQUENCE [LARGE SCALE GENOMIC DNA]</scope>
    <source>
        <strain evidence="4 5">CGMCC 1.9157</strain>
    </source>
</reference>
<dbReference type="InterPro" id="IPR001647">
    <property type="entry name" value="HTH_TetR"/>
</dbReference>
<feature type="domain" description="HTH tetR-type" evidence="3">
    <location>
        <begin position="8"/>
        <end position="68"/>
    </location>
</feature>
<evidence type="ECO:0000256" key="1">
    <source>
        <dbReference type="ARBA" id="ARBA00023125"/>
    </source>
</evidence>
<dbReference type="InterPro" id="IPR009057">
    <property type="entry name" value="Homeodomain-like_sf"/>
</dbReference>
<dbReference type="Proteomes" id="UP000199236">
    <property type="component" value="Unassembled WGS sequence"/>
</dbReference>
<dbReference type="PANTHER" id="PTHR30055">
    <property type="entry name" value="HTH-TYPE TRANSCRIPTIONAL REGULATOR RUTR"/>
    <property type="match status" value="1"/>
</dbReference>
<dbReference type="Pfam" id="PF00440">
    <property type="entry name" value="TetR_N"/>
    <property type="match status" value="1"/>
</dbReference>
<dbReference type="OrthoDB" id="2356263at2"/>
<dbReference type="Pfam" id="PF09209">
    <property type="entry name" value="CecR_C"/>
    <property type="match status" value="1"/>
</dbReference>
<dbReference type="InterPro" id="IPR015292">
    <property type="entry name" value="Tscrpt_reg_YbiH_C"/>
</dbReference>
<dbReference type="GO" id="GO:0000976">
    <property type="term" value="F:transcription cis-regulatory region binding"/>
    <property type="evidence" value="ECO:0007669"/>
    <property type="project" value="TreeGrafter"/>
</dbReference>
<keyword evidence="5" id="KW-1185">Reference proteome</keyword>
<dbReference type="EMBL" id="FOVR01000003">
    <property type="protein sequence ID" value="SFO17239.1"/>
    <property type="molecule type" value="Genomic_DNA"/>
</dbReference>
<dbReference type="PROSITE" id="PS50977">
    <property type="entry name" value="HTH_TETR_2"/>
    <property type="match status" value="1"/>
</dbReference>
<evidence type="ECO:0000259" key="3">
    <source>
        <dbReference type="PROSITE" id="PS50977"/>
    </source>
</evidence>
<dbReference type="AlphaFoldDB" id="A0A1I5F0T6"/>
<dbReference type="Gene3D" id="1.10.357.10">
    <property type="entry name" value="Tetracycline Repressor, domain 2"/>
    <property type="match status" value="1"/>
</dbReference>
<evidence type="ECO:0000313" key="4">
    <source>
        <dbReference type="EMBL" id="SFO17239.1"/>
    </source>
</evidence>
<dbReference type="InterPro" id="IPR050109">
    <property type="entry name" value="HTH-type_TetR-like_transc_reg"/>
</dbReference>
<sequence>MPDDHEAEKTEARLLQVALRQFGENGFQGVSIRSLSKAASSSVSAIDYHYGGKLGLYLATAEYAGSIIGERLSAALTGAVPATDLTVDAACRELETILVTYLRYFLSPDSDAMSLFVMREQMQPTEAFDILYERTFRPIADRIIALITRISNGAISDEQARMRFLLMFGQGLMFRVSRQSALRIMGWNAITEDYAASIEQTLQAHCKAILDALRAEGEMHAI</sequence>
<dbReference type="PANTHER" id="PTHR30055:SF146">
    <property type="entry name" value="HTH-TYPE TRANSCRIPTIONAL DUAL REGULATOR CECR"/>
    <property type="match status" value="1"/>
</dbReference>
<evidence type="ECO:0000256" key="2">
    <source>
        <dbReference type="PROSITE-ProRule" id="PRU00335"/>
    </source>
</evidence>
<proteinExistence type="predicted"/>
<dbReference type="SUPFAM" id="SSF48498">
    <property type="entry name" value="Tetracyclin repressor-like, C-terminal domain"/>
    <property type="match status" value="1"/>
</dbReference>
<dbReference type="InterPro" id="IPR036271">
    <property type="entry name" value="Tet_transcr_reg_TetR-rel_C_sf"/>
</dbReference>
<gene>
    <name evidence="4" type="ORF">SAMN04488056_103433</name>
</gene>
<accession>A0A1I5F0T6</accession>
<keyword evidence="1 2" id="KW-0238">DNA-binding</keyword>
<evidence type="ECO:0000313" key="5">
    <source>
        <dbReference type="Proteomes" id="UP000199236"/>
    </source>
</evidence>
<dbReference type="RefSeq" id="WP_090071205.1">
    <property type="nucleotide sequence ID" value="NZ_FOVR01000003.1"/>
</dbReference>
<feature type="DNA-binding region" description="H-T-H motif" evidence="2">
    <location>
        <begin position="31"/>
        <end position="50"/>
    </location>
</feature>
<dbReference type="SUPFAM" id="SSF46689">
    <property type="entry name" value="Homeodomain-like"/>
    <property type="match status" value="1"/>
</dbReference>
<dbReference type="Gene3D" id="1.10.10.60">
    <property type="entry name" value="Homeodomain-like"/>
    <property type="match status" value="1"/>
</dbReference>
<name>A0A1I5F0T6_9HYPH</name>
<dbReference type="STRING" id="655353.SAMN04488056_103433"/>
<protein>
    <submittedName>
        <fullName evidence="4">Transcriptional regulator, TetR family</fullName>
    </submittedName>
</protein>
<dbReference type="GO" id="GO:0003700">
    <property type="term" value="F:DNA-binding transcription factor activity"/>
    <property type="evidence" value="ECO:0007669"/>
    <property type="project" value="TreeGrafter"/>
</dbReference>
<organism evidence="4 5">
    <name type="scientific">Cohaesibacter marisflavi</name>
    <dbReference type="NCBI Taxonomy" id="655353"/>
    <lineage>
        <taxon>Bacteria</taxon>
        <taxon>Pseudomonadati</taxon>
        <taxon>Pseudomonadota</taxon>
        <taxon>Alphaproteobacteria</taxon>
        <taxon>Hyphomicrobiales</taxon>
        <taxon>Cohaesibacteraceae</taxon>
    </lineage>
</organism>